<dbReference type="RefSeq" id="WP_024739930.1">
    <property type="nucleotide sequence ID" value="NZ_BAUG01000002.1"/>
</dbReference>
<dbReference type="Proteomes" id="UP000231564">
    <property type="component" value="Chromosome MARIT"/>
</dbReference>
<organism evidence="1 2">
    <name type="scientific">Tenacibaculum maritimum NCIMB 2154</name>
    <dbReference type="NCBI Taxonomy" id="1349785"/>
    <lineage>
        <taxon>Bacteria</taxon>
        <taxon>Pseudomonadati</taxon>
        <taxon>Bacteroidota</taxon>
        <taxon>Flavobacteriia</taxon>
        <taxon>Flavobacteriales</taxon>
        <taxon>Flavobacteriaceae</taxon>
        <taxon>Tenacibaculum</taxon>
    </lineage>
</organism>
<dbReference type="SUPFAM" id="SSF48452">
    <property type="entry name" value="TPR-like"/>
    <property type="match status" value="1"/>
</dbReference>
<proteinExistence type="predicted"/>
<evidence type="ECO:0000313" key="1">
    <source>
        <dbReference type="EMBL" id="SFZ83031.1"/>
    </source>
</evidence>
<dbReference type="OrthoDB" id="791132at2"/>
<dbReference type="Gene3D" id="1.25.40.10">
    <property type="entry name" value="Tetratricopeptide repeat domain"/>
    <property type="match status" value="1"/>
</dbReference>
<evidence type="ECO:0000313" key="2">
    <source>
        <dbReference type="Proteomes" id="UP000231564"/>
    </source>
</evidence>
<dbReference type="GeneID" id="47723367"/>
<reference evidence="1 2" key="1">
    <citation type="submission" date="2016-11" db="EMBL/GenBank/DDBJ databases">
        <authorList>
            <person name="Jaros S."/>
            <person name="Januszkiewicz K."/>
            <person name="Wedrychowicz H."/>
        </authorList>
    </citation>
    <scope>NUCLEOTIDE SEQUENCE [LARGE SCALE GENOMIC DNA]</scope>
    <source>
        <strain evidence="1">NCIMB 2154T</strain>
    </source>
</reference>
<dbReference type="AlphaFoldDB" id="A0A2H1EA71"/>
<gene>
    <name evidence="1" type="ORF">MARIT_1865</name>
</gene>
<dbReference type="STRING" id="1349785.GCA_000509405_02820"/>
<dbReference type="EMBL" id="LT634361">
    <property type="protein sequence ID" value="SFZ83031.1"/>
    <property type="molecule type" value="Genomic_DNA"/>
</dbReference>
<dbReference type="InterPro" id="IPR011990">
    <property type="entry name" value="TPR-like_helical_dom_sf"/>
</dbReference>
<name>A0A2H1EA71_9FLAO</name>
<keyword evidence="2" id="KW-1185">Reference proteome</keyword>
<protein>
    <submittedName>
        <fullName evidence="1">Uncharacterized protein</fullName>
    </submittedName>
</protein>
<accession>A0A2H1EA71</accession>
<dbReference type="KEGG" id="tmar:MARIT_1865"/>
<sequence length="173" mass="20405">MENFNEAENVLFEADKLISEDKIIEAKEVLFEALAEYPNFGKFHNYLGWIYHYKMVDYEKAERHYKLCIKLSSSYHSAYHNFSYLLIDMGAYEEMISFGTKALQRRFVDKGTIYNQLGKAQELIGSLKEAYRNYLLARKNSTASNYMEEINSSLLRVKSKMTFFERLSLINKH</sequence>